<evidence type="ECO:0000256" key="8">
    <source>
        <dbReference type="ARBA" id="ARBA00023027"/>
    </source>
</evidence>
<evidence type="ECO:0000256" key="4">
    <source>
        <dbReference type="ARBA" id="ARBA00016352"/>
    </source>
</evidence>
<keyword evidence="7" id="KW-0560">Oxidoreductase</keyword>
<evidence type="ECO:0000256" key="9">
    <source>
        <dbReference type="ARBA" id="ARBA00049164"/>
    </source>
</evidence>
<dbReference type="Gene3D" id="3.40.50.720">
    <property type="entry name" value="NAD(P)-binding Rossmann-like Domain"/>
    <property type="match status" value="1"/>
</dbReference>
<gene>
    <name evidence="14" type="ORF">SAMN04489807_2037</name>
</gene>
<dbReference type="EMBL" id="FNSQ01000005">
    <property type="protein sequence ID" value="SEB78544.1"/>
    <property type="molecule type" value="Genomic_DNA"/>
</dbReference>
<evidence type="ECO:0000256" key="10">
    <source>
        <dbReference type="ARBA" id="ARBA00049243"/>
    </source>
</evidence>
<comment type="similarity">
    <text evidence="2 11">Belongs to the zinc-containing alcohol dehydrogenase family.</text>
</comment>
<dbReference type="FunFam" id="3.90.180.10:FF:000002">
    <property type="entry name" value="Alcohol dehydrogenase AdhP"/>
    <property type="match status" value="1"/>
</dbReference>
<dbReference type="CDD" id="cd08297">
    <property type="entry name" value="CAD3"/>
    <property type="match status" value="1"/>
</dbReference>
<comment type="catalytic activity">
    <reaction evidence="10">
        <text>a primary alcohol + NAD(+) = an aldehyde + NADH + H(+)</text>
        <dbReference type="Rhea" id="RHEA:10736"/>
        <dbReference type="ChEBI" id="CHEBI:15378"/>
        <dbReference type="ChEBI" id="CHEBI:15734"/>
        <dbReference type="ChEBI" id="CHEBI:17478"/>
        <dbReference type="ChEBI" id="CHEBI:57540"/>
        <dbReference type="ChEBI" id="CHEBI:57945"/>
        <dbReference type="EC" id="1.1.1.1"/>
    </reaction>
</comment>
<dbReference type="SUPFAM" id="SSF51735">
    <property type="entry name" value="NAD(P)-binding Rossmann-fold domains"/>
    <property type="match status" value="1"/>
</dbReference>
<evidence type="ECO:0000256" key="6">
    <source>
        <dbReference type="ARBA" id="ARBA00022833"/>
    </source>
</evidence>
<dbReference type="PROSITE" id="PS00059">
    <property type="entry name" value="ADH_ZINC"/>
    <property type="match status" value="1"/>
</dbReference>
<protein>
    <recommendedName>
        <fullName evidence="4">Alcohol dehydrogenase</fullName>
        <ecNumber evidence="3">1.1.1.1</ecNumber>
    </recommendedName>
</protein>
<dbReference type="InterPro" id="IPR013154">
    <property type="entry name" value="ADH-like_N"/>
</dbReference>
<dbReference type="Gene3D" id="3.90.180.10">
    <property type="entry name" value="Medium-chain alcohol dehydrogenases, catalytic domain"/>
    <property type="match status" value="1"/>
</dbReference>
<keyword evidence="8" id="KW-0520">NAD</keyword>
<dbReference type="FunFam" id="3.40.50.720:FF:000039">
    <property type="entry name" value="Alcohol dehydrogenase AdhP"/>
    <property type="match status" value="1"/>
</dbReference>
<dbReference type="OrthoDB" id="3567264at2"/>
<proteinExistence type="inferred from homology"/>
<dbReference type="SUPFAM" id="SSF50129">
    <property type="entry name" value="GroES-like"/>
    <property type="match status" value="1"/>
</dbReference>
<dbReference type="PANTHER" id="PTHR42940">
    <property type="entry name" value="ALCOHOL DEHYDROGENASE 1-RELATED"/>
    <property type="match status" value="1"/>
</dbReference>
<dbReference type="InterPro" id="IPR036291">
    <property type="entry name" value="NAD(P)-bd_dom_sf"/>
</dbReference>
<keyword evidence="15" id="KW-1185">Reference proteome</keyword>
<evidence type="ECO:0000313" key="15">
    <source>
        <dbReference type="Proteomes" id="UP000183750"/>
    </source>
</evidence>
<evidence type="ECO:0000256" key="5">
    <source>
        <dbReference type="ARBA" id="ARBA00022723"/>
    </source>
</evidence>
<dbReference type="Proteomes" id="UP000183750">
    <property type="component" value="Unassembled WGS sequence"/>
</dbReference>
<dbReference type="InterPro" id="IPR011032">
    <property type="entry name" value="GroES-like_sf"/>
</dbReference>
<evidence type="ECO:0000256" key="1">
    <source>
        <dbReference type="ARBA" id="ARBA00001947"/>
    </source>
</evidence>
<dbReference type="GO" id="GO:0004022">
    <property type="term" value="F:alcohol dehydrogenase (NAD+) activity"/>
    <property type="evidence" value="ECO:0007669"/>
    <property type="project" value="UniProtKB-EC"/>
</dbReference>
<evidence type="ECO:0000256" key="11">
    <source>
        <dbReference type="RuleBase" id="RU361277"/>
    </source>
</evidence>
<dbReference type="RefSeq" id="WP_060926048.1">
    <property type="nucleotide sequence ID" value="NZ_FNSQ01000005.1"/>
</dbReference>
<feature type="region of interest" description="Disordered" evidence="12">
    <location>
        <begin position="1"/>
        <end position="20"/>
    </location>
</feature>
<dbReference type="InterPro" id="IPR020843">
    <property type="entry name" value="ER"/>
</dbReference>
<accession>A0A1H4M719</accession>
<comment type="cofactor">
    <cofactor evidence="1 11">
        <name>Zn(2+)</name>
        <dbReference type="ChEBI" id="CHEBI:29105"/>
    </cofactor>
</comment>
<dbReference type="AlphaFoldDB" id="A0A1H4M719"/>
<evidence type="ECO:0000256" key="12">
    <source>
        <dbReference type="SAM" id="MobiDB-lite"/>
    </source>
</evidence>
<dbReference type="Pfam" id="PF00107">
    <property type="entry name" value="ADH_zinc_N"/>
    <property type="match status" value="1"/>
</dbReference>
<dbReference type="InterPro" id="IPR013149">
    <property type="entry name" value="ADH-like_C"/>
</dbReference>
<dbReference type="Pfam" id="PF08240">
    <property type="entry name" value="ADH_N"/>
    <property type="match status" value="1"/>
</dbReference>
<keyword evidence="6 11" id="KW-0862">Zinc</keyword>
<sequence length="352" mass="36804">MRAAVVSEFGSPAHVDERPIPQPGAGQVLIRLETCGLCHTDIHAMRGDWPVKPNLPLVPGHEGVGIIEQIGDGVTGRTVGQRVAMPWLGHACGECRYCVSGRENLCEGQYNNGYAVDGGFSEYMLADARFATPVPDGVSALDAAPLTCAGVTTYAAIKNARVTPGETVAIFGVGGLGHLAVQYARLVGAKVIAVDVTTEKLDLATELGADHVVNARDTDPVRAIRDLGGADVVVVLAVAPAVFHQAFSSLNRGGRLVLVSLPAGGELTVPVFDTVLKGISIIGSIVGTRQDLAEVFALHAAGRTRVVTETRELQSVNSSVDEVLAGTVPARLVFQYHTADVVPVREPATAGR</sequence>
<evidence type="ECO:0000259" key="13">
    <source>
        <dbReference type="SMART" id="SM00829"/>
    </source>
</evidence>
<evidence type="ECO:0000256" key="3">
    <source>
        <dbReference type="ARBA" id="ARBA00013190"/>
    </source>
</evidence>
<reference evidence="15" key="1">
    <citation type="submission" date="2016-10" db="EMBL/GenBank/DDBJ databases">
        <authorList>
            <person name="Varghese N."/>
            <person name="Submissions S."/>
        </authorList>
    </citation>
    <scope>NUCLEOTIDE SEQUENCE [LARGE SCALE GENOMIC DNA]</scope>
    <source>
        <strain evidence="15">DSM 16089</strain>
    </source>
</reference>
<evidence type="ECO:0000256" key="7">
    <source>
        <dbReference type="ARBA" id="ARBA00023002"/>
    </source>
</evidence>
<name>A0A1H4M719_9MICO</name>
<dbReference type="GO" id="GO:0008270">
    <property type="term" value="F:zinc ion binding"/>
    <property type="evidence" value="ECO:0007669"/>
    <property type="project" value="InterPro"/>
</dbReference>
<dbReference type="InterPro" id="IPR002328">
    <property type="entry name" value="ADH_Zn_CS"/>
</dbReference>
<dbReference type="EC" id="1.1.1.1" evidence="3"/>
<feature type="domain" description="Enoyl reductase (ER)" evidence="13">
    <location>
        <begin position="10"/>
        <end position="307"/>
    </location>
</feature>
<dbReference type="PANTHER" id="PTHR42940:SF8">
    <property type="entry name" value="VACUOLAR PROTEIN SORTING-ASSOCIATED PROTEIN 11"/>
    <property type="match status" value="1"/>
</dbReference>
<keyword evidence="5 11" id="KW-0479">Metal-binding</keyword>
<organism evidence="14 15">
    <name type="scientific">Microbacterium hydrocarbonoxydans</name>
    <dbReference type="NCBI Taxonomy" id="273678"/>
    <lineage>
        <taxon>Bacteria</taxon>
        <taxon>Bacillati</taxon>
        <taxon>Actinomycetota</taxon>
        <taxon>Actinomycetes</taxon>
        <taxon>Micrococcales</taxon>
        <taxon>Microbacteriaceae</taxon>
        <taxon>Microbacterium</taxon>
    </lineage>
</organism>
<comment type="catalytic activity">
    <reaction evidence="9">
        <text>a secondary alcohol + NAD(+) = a ketone + NADH + H(+)</text>
        <dbReference type="Rhea" id="RHEA:10740"/>
        <dbReference type="ChEBI" id="CHEBI:15378"/>
        <dbReference type="ChEBI" id="CHEBI:17087"/>
        <dbReference type="ChEBI" id="CHEBI:35681"/>
        <dbReference type="ChEBI" id="CHEBI:57540"/>
        <dbReference type="ChEBI" id="CHEBI:57945"/>
        <dbReference type="EC" id="1.1.1.1"/>
    </reaction>
</comment>
<evidence type="ECO:0000313" key="14">
    <source>
        <dbReference type="EMBL" id="SEB78544.1"/>
    </source>
</evidence>
<evidence type="ECO:0000256" key="2">
    <source>
        <dbReference type="ARBA" id="ARBA00008072"/>
    </source>
</evidence>
<dbReference type="SMART" id="SM00829">
    <property type="entry name" value="PKS_ER"/>
    <property type="match status" value="1"/>
</dbReference>